<keyword evidence="5 6" id="KW-0472">Membrane</keyword>
<reference evidence="7 8" key="1">
    <citation type="submission" date="2024-09" db="EMBL/GenBank/DDBJ databases">
        <authorList>
            <person name="Sun Q."/>
            <person name="Mori K."/>
        </authorList>
    </citation>
    <scope>NUCLEOTIDE SEQUENCE [LARGE SCALE GENOMIC DNA]</scope>
    <source>
        <strain evidence="7 8">CECT 8622</strain>
    </source>
</reference>
<dbReference type="PANTHER" id="PTHR30213">
    <property type="entry name" value="INNER MEMBRANE PROTEIN YHJD"/>
    <property type="match status" value="1"/>
</dbReference>
<dbReference type="EMBL" id="JBHMFC010000010">
    <property type="protein sequence ID" value="MFB9055813.1"/>
    <property type="molecule type" value="Genomic_DNA"/>
</dbReference>
<name>A0ABV5F8N2_9FLAO</name>
<feature type="transmembrane region" description="Helical" evidence="6">
    <location>
        <begin position="185"/>
        <end position="209"/>
    </location>
</feature>
<dbReference type="Pfam" id="PF03631">
    <property type="entry name" value="Virul_fac_BrkB"/>
    <property type="match status" value="1"/>
</dbReference>
<evidence type="ECO:0000256" key="3">
    <source>
        <dbReference type="ARBA" id="ARBA00022692"/>
    </source>
</evidence>
<evidence type="ECO:0000313" key="7">
    <source>
        <dbReference type="EMBL" id="MFB9055813.1"/>
    </source>
</evidence>
<protein>
    <submittedName>
        <fullName evidence="7">YihY/virulence factor BrkB family protein</fullName>
    </submittedName>
</protein>
<evidence type="ECO:0000256" key="5">
    <source>
        <dbReference type="ARBA" id="ARBA00023136"/>
    </source>
</evidence>
<comment type="subcellular location">
    <subcellularLocation>
        <location evidence="1">Cell membrane</location>
        <topology evidence="1">Multi-pass membrane protein</topology>
    </subcellularLocation>
</comment>
<dbReference type="PIRSF" id="PIRSF035875">
    <property type="entry name" value="RNase_BN"/>
    <property type="match status" value="1"/>
</dbReference>
<evidence type="ECO:0000256" key="6">
    <source>
        <dbReference type="SAM" id="Phobius"/>
    </source>
</evidence>
<evidence type="ECO:0000256" key="4">
    <source>
        <dbReference type="ARBA" id="ARBA00022989"/>
    </source>
</evidence>
<sequence>MTDHDSSEKFKIRHLPALIKDTYVAWDANQPFRLSAVIAYYAVLSLPGLLVIIINVVGSVWGVDIVQGKLTNEISGALGSDAAESIKTMMIETQNNDKSTLATILGIGTLIFGATGVFYHLQLSLNEIWEISPDTSKGFLKMMLDRARSFAFILAIGFLLLVSFIITTVISTLNDYIRTFLPEVIIYIAFIIDIVVSISIITVLFALLFKYLPDVKIRWKTVWIGAFITSILFVLGKFLLGIYFGKASPGTTYGAAGTIVLILLWVSYSCLILFFGAEFTWVYSKRYGLGIKSSYKTDKKEEA</sequence>
<dbReference type="Proteomes" id="UP001589585">
    <property type="component" value="Unassembled WGS sequence"/>
</dbReference>
<feature type="transmembrane region" description="Helical" evidence="6">
    <location>
        <begin position="256"/>
        <end position="277"/>
    </location>
</feature>
<proteinExistence type="predicted"/>
<keyword evidence="3 6" id="KW-0812">Transmembrane</keyword>
<dbReference type="PANTHER" id="PTHR30213:SF1">
    <property type="entry name" value="INNER MEMBRANE PROTEIN YHJD"/>
    <property type="match status" value="1"/>
</dbReference>
<keyword evidence="2" id="KW-1003">Cell membrane</keyword>
<feature type="transmembrane region" description="Helical" evidence="6">
    <location>
        <begin position="99"/>
        <end position="121"/>
    </location>
</feature>
<evidence type="ECO:0000256" key="1">
    <source>
        <dbReference type="ARBA" id="ARBA00004651"/>
    </source>
</evidence>
<accession>A0ABV5F8N2</accession>
<gene>
    <name evidence="7" type="ORF">ACFFU9_03575</name>
</gene>
<comment type="caution">
    <text evidence="7">The sequence shown here is derived from an EMBL/GenBank/DDBJ whole genome shotgun (WGS) entry which is preliminary data.</text>
</comment>
<organism evidence="7 8">
    <name type="scientific">Mariniflexile ostreae</name>
    <dbReference type="NCBI Taxonomy" id="1520892"/>
    <lineage>
        <taxon>Bacteria</taxon>
        <taxon>Pseudomonadati</taxon>
        <taxon>Bacteroidota</taxon>
        <taxon>Flavobacteriia</taxon>
        <taxon>Flavobacteriales</taxon>
        <taxon>Flavobacteriaceae</taxon>
        <taxon>Mariniflexile</taxon>
    </lineage>
</organism>
<feature type="transmembrane region" description="Helical" evidence="6">
    <location>
        <begin position="38"/>
        <end position="61"/>
    </location>
</feature>
<keyword evidence="8" id="KW-1185">Reference proteome</keyword>
<feature type="transmembrane region" description="Helical" evidence="6">
    <location>
        <begin position="221"/>
        <end position="244"/>
    </location>
</feature>
<dbReference type="InterPro" id="IPR017039">
    <property type="entry name" value="Virul_fac_BrkB"/>
</dbReference>
<keyword evidence="4 6" id="KW-1133">Transmembrane helix</keyword>
<dbReference type="RefSeq" id="WP_379860002.1">
    <property type="nucleotide sequence ID" value="NZ_JBHMFC010000010.1"/>
</dbReference>
<evidence type="ECO:0000256" key="2">
    <source>
        <dbReference type="ARBA" id="ARBA00022475"/>
    </source>
</evidence>
<feature type="transmembrane region" description="Helical" evidence="6">
    <location>
        <begin position="150"/>
        <end position="173"/>
    </location>
</feature>
<evidence type="ECO:0000313" key="8">
    <source>
        <dbReference type="Proteomes" id="UP001589585"/>
    </source>
</evidence>